<reference evidence="3" key="1">
    <citation type="submission" date="2021-10" db="EMBL/GenBank/DDBJ databases">
        <title>Roseicella aerolatum sp. nov., isolated from aerosols of e-waste dismantling site.</title>
        <authorList>
            <person name="Qin T."/>
        </authorList>
    </citation>
    <scope>NUCLEOTIDE SEQUENCE</scope>
    <source>
        <strain evidence="3">GB24</strain>
    </source>
</reference>
<evidence type="ECO:0000259" key="1">
    <source>
        <dbReference type="Pfam" id="PF00557"/>
    </source>
</evidence>
<dbReference type="RefSeq" id="WP_226604865.1">
    <property type="nucleotide sequence ID" value="NZ_JAJAQI010000004.1"/>
</dbReference>
<dbReference type="SUPFAM" id="SSF55920">
    <property type="entry name" value="Creatinase/aminopeptidase"/>
    <property type="match status" value="1"/>
</dbReference>
<keyword evidence="4" id="KW-1185">Reference proteome</keyword>
<dbReference type="SUPFAM" id="SSF53092">
    <property type="entry name" value="Creatinase/prolidase N-terminal domain"/>
    <property type="match status" value="1"/>
</dbReference>
<dbReference type="EMBL" id="JAJAQI010000004">
    <property type="protein sequence ID" value="MCB4820916.1"/>
    <property type="molecule type" value="Genomic_DNA"/>
</dbReference>
<evidence type="ECO:0000259" key="2">
    <source>
        <dbReference type="Pfam" id="PF01321"/>
    </source>
</evidence>
<name>A0A9X1L6L1_9PROT</name>
<dbReference type="Pfam" id="PF00557">
    <property type="entry name" value="Peptidase_M24"/>
    <property type="match status" value="1"/>
</dbReference>
<accession>A0A9X1L6L1</accession>
<dbReference type="InterPro" id="IPR000587">
    <property type="entry name" value="Creatinase_N"/>
</dbReference>
<feature type="domain" description="Creatinase N-terminal" evidence="2">
    <location>
        <begin position="15"/>
        <end position="159"/>
    </location>
</feature>
<dbReference type="InterPro" id="IPR050659">
    <property type="entry name" value="Peptidase_M24B"/>
</dbReference>
<dbReference type="Pfam" id="PF01321">
    <property type="entry name" value="Creatinase_N"/>
    <property type="match status" value="1"/>
</dbReference>
<dbReference type="CDD" id="cd01066">
    <property type="entry name" value="APP_MetAP"/>
    <property type="match status" value="1"/>
</dbReference>
<dbReference type="InterPro" id="IPR029149">
    <property type="entry name" value="Creatin/AminoP/Spt16_N"/>
</dbReference>
<evidence type="ECO:0000313" key="4">
    <source>
        <dbReference type="Proteomes" id="UP001139311"/>
    </source>
</evidence>
<protein>
    <submittedName>
        <fullName evidence="3">Xaa-Pro peptidase family protein</fullName>
    </submittedName>
</protein>
<dbReference type="Proteomes" id="UP001139311">
    <property type="component" value="Unassembled WGS sequence"/>
</dbReference>
<dbReference type="InterPro" id="IPR036005">
    <property type="entry name" value="Creatinase/aminopeptidase-like"/>
</dbReference>
<dbReference type="Gene3D" id="3.40.350.10">
    <property type="entry name" value="Creatinase/prolidase N-terminal domain"/>
    <property type="match status" value="1"/>
</dbReference>
<gene>
    <name evidence="3" type="ORF">LHA35_04120</name>
</gene>
<dbReference type="InterPro" id="IPR000994">
    <property type="entry name" value="Pept_M24"/>
</dbReference>
<sequence>MQAQPQAIPFDAALLDRLMDEAGMEVLLATSKPAVQYLLGGYRFHFFEHADAIGQSRYLPVLAYVRGQPDRAGYVGHRMEKAQQSVEPLWVPEVRNLSGTSIDAMRHAVDYLRSLGIASPRIGIERAFLPADALEVLREAFPNSTLPDALPVLERLRAVKTEAEIDKLRLASDRVIESMLAVMAGHGPGTTKRELVEALRREEAARGLGFDYCLITAGTSLNRAPSDQRWEAGDILSLDSGGHYQGYIGDVCRMGILGEPDAELRDLLAEVDAVQQAAFRAVRAGAPGGAVYDAAGAALRDAPNRGHMEFLAHGMGLVSHEVPHLTATGPIPYAAEDAERPLQANMVLSIETTLQHPRRGFIKLEDTVVVRPQGHEILGDAGRGWNRGGTALR</sequence>
<dbReference type="PANTHER" id="PTHR46112:SF3">
    <property type="entry name" value="AMINOPEPTIDASE YPDF"/>
    <property type="match status" value="1"/>
</dbReference>
<dbReference type="PANTHER" id="PTHR46112">
    <property type="entry name" value="AMINOPEPTIDASE"/>
    <property type="match status" value="1"/>
</dbReference>
<feature type="domain" description="Peptidase M24" evidence="1">
    <location>
        <begin position="167"/>
        <end position="371"/>
    </location>
</feature>
<evidence type="ECO:0000313" key="3">
    <source>
        <dbReference type="EMBL" id="MCB4820916.1"/>
    </source>
</evidence>
<dbReference type="AlphaFoldDB" id="A0A9X1L6L1"/>
<organism evidence="3 4">
    <name type="scientific">Roseicella aerolata</name>
    <dbReference type="NCBI Taxonomy" id="2883479"/>
    <lineage>
        <taxon>Bacteria</taxon>
        <taxon>Pseudomonadati</taxon>
        <taxon>Pseudomonadota</taxon>
        <taxon>Alphaproteobacteria</taxon>
        <taxon>Acetobacterales</taxon>
        <taxon>Roseomonadaceae</taxon>
        <taxon>Roseicella</taxon>
    </lineage>
</organism>
<proteinExistence type="predicted"/>
<comment type="caution">
    <text evidence="3">The sequence shown here is derived from an EMBL/GenBank/DDBJ whole genome shotgun (WGS) entry which is preliminary data.</text>
</comment>
<dbReference type="Gene3D" id="3.90.230.10">
    <property type="entry name" value="Creatinase/methionine aminopeptidase superfamily"/>
    <property type="match status" value="1"/>
</dbReference>